<feature type="transmembrane region" description="Helical" evidence="1">
    <location>
        <begin position="166"/>
        <end position="186"/>
    </location>
</feature>
<organism evidence="2 3">
    <name type="scientific">Nitrobacter vulgaris</name>
    <dbReference type="NCBI Taxonomy" id="29421"/>
    <lineage>
        <taxon>Bacteria</taxon>
        <taxon>Pseudomonadati</taxon>
        <taxon>Pseudomonadota</taxon>
        <taxon>Alphaproteobacteria</taxon>
        <taxon>Hyphomicrobiales</taxon>
        <taxon>Nitrobacteraceae</taxon>
        <taxon>Nitrobacter</taxon>
    </lineage>
</organism>
<evidence type="ECO:0000313" key="3">
    <source>
        <dbReference type="Proteomes" id="UP000189940"/>
    </source>
</evidence>
<keyword evidence="1" id="KW-0472">Membrane</keyword>
<dbReference type="Pfam" id="PF14023">
    <property type="entry name" value="Bestrophin-like"/>
    <property type="match status" value="1"/>
</dbReference>
<dbReference type="InterPro" id="IPR025333">
    <property type="entry name" value="DUF4239"/>
</dbReference>
<feature type="transmembrane region" description="Helical" evidence="1">
    <location>
        <begin position="192"/>
        <end position="212"/>
    </location>
</feature>
<evidence type="ECO:0008006" key="4">
    <source>
        <dbReference type="Google" id="ProtNLM"/>
    </source>
</evidence>
<gene>
    <name evidence="2" type="ORF">B2M20_05110</name>
</gene>
<dbReference type="EMBL" id="MWPQ01000023">
    <property type="protein sequence ID" value="OPH83790.1"/>
    <property type="molecule type" value="Genomic_DNA"/>
</dbReference>
<evidence type="ECO:0000256" key="1">
    <source>
        <dbReference type="SAM" id="Phobius"/>
    </source>
</evidence>
<dbReference type="AlphaFoldDB" id="A0A1V4I1T2"/>
<sequence>MVSGVAVGSWLRDRLPEHHLNDQAISVIKSGVGLLSTLAALILGLLISTAKISYDSTASQLNQISSDLVLLDQLLSEYGPPADGAREALRQQSAALANGIWAPASQLGHHAFVASDAWKRFSATIYQLPNATEQQRQFRKQIDEVINRGAQARLHLYTDSGSTLPVPFLVLLIFWLAVIFASYSILGAINPTVMVFVGLFALSAASALFLIAELNTPFSGLLKLPETQISQALSPLSR</sequence>
<dbReference type="STRING" id="29421.B2M20_05110"/>
<dbReference type="Proteomes" id="UP000189940">
    <property type="component" value="Unassembled WGS sequence"/>
</dbReference>
<keyword evidence="3" id="KW-1185">Reference proteome</keyword>
<accession>A0A1V4I1T2</accession>
<keyword evidence="1" id="KW-0812">Transmembrane</keyword>
<name>A0A1V4I1T2_NITVU</name>
<reference evidence="2 3" key="1">
    <citation type="submission" date="2017-02" db="EMBL/GenBank/DDBJ databases">
        <title>Genome sequence of the nitrite-oxidizing bacterium Nitrobacter vulgaris strain Ab1.</title>
        <authorList>
            <person name="Mellbye B.L."/>
            <person name="Davis E.W."/>
            <person name="Spieck E."/>
            <person name="Chang J.H."/>
            <person name="Bottomley P.J."/>
            <person name="Sayavedra-Soto L.A."/>
        </authorList>
    </citation>
    <scope>NUCLEOTIDE SEQUENCE [LARGE SCALE GENOMIC DNA]</scope>
    <source>
        <strain evidence="2 3">Ab1</strain>
    </source>
</reference>
<keyword evidence="1" id="KW-1133">Transmembrane helix</keyword>
<protein>
    <recommendedName>
        <fullName evidence="4">DUF4239 domain-containing protein</fullName>
    </recommendedName>
</protein>
<comment type="caution">
    <text evidence="2">The sequence shown here is derived from an EMBL/GenBank/DDBJ whole genome shotgun (WGS) entry which is preliminary data.</text>
</comment>
<evidence type="ECO:0000313" key="2">
    <source>
        <dbReference type="EMBL" id="OPH83790.1"/>
    </source>
</evidence>
<feature type="transmembrane region" description="Helical" evidence="1">
    <location>
        <begin position="24"/>
        <end position="47"/>
    </location>
</feature>
<proteinExistence type="predicted"/>